<dbReference type="EMBL" id="JARBDR010000018">
    <property type="protein sequence ID" value="KAJ8321589.1"/>
    <property type="molecule type" value="Genomic_DNA"/>
</dbReference>
<comment type="caution">
    <text evidence="1">The sequence shown here is derived from an EMBL/GenBank/DDBJ whole genome shotgun (WGS) entry which is preliminary data.</text>
</comment>
<accession>A0ABQ9FWF4</accession>
<reference evidence="1 2" key="1">
    <citation type="submission" date="2022-12" db="EMBL/GenBank/DDBJ databases">
        <title>Chromosome-level genome of Tegillarca granosa.</title>
        <authorList>
            <person name="Kim J."/>
        </authorList>
    </citation>
    <scope>NUCLEOTIDE SEQUENCE [LARGE SCALE GENOMIC DNA]</scope>
    <source>
        <strain evidence="1">Teg-2019</strain>
        <tissue evidence="1">Adductor muscle</tissue>
    </source>
</reference>
<proteinExistence type="predicted"/>
<evidence type="ECO:0000313" key="2">
    <source>
        <dbReference type="Proteomes" id="UP001217089"/>
    </source>
</evidence>
<dbReference type="PANTHER" id="PTHR34415:SF1">
    <property type="entry name" value="INTEGRASE CATALYTIC DOMAIN-CONTAINING PROTEIN"/>
    <property type="match status" value="1"/>
</dbReference>
<keyword evidence="2" id="KW-1185">Reference proteome</keyword>
<evidence type="ECO:0000313" key="1">
    <source>
        <dbReference type="EMBL" id="KAJ8321589.1"/>
    </source>
</evidence>
<name>A0ABQ9FWF4_TEGGR</name>
<protein>
    <submittedName>
        <fullName evidence="1">Uncharacterized protein</fullName>
    </submittedName>
</protein>
<dbReference type="PANTHER" id="PTHR34415">
    <property type="entry name" value="INTEGRASE CATALYTIC DOMAIN-CONTAINING PROTEIN"/>
    <property type="match status" value="1"/>
</dbReference>
<gene>
    <name evidence="1" type="ORF">KUTeg_000060</name>
</gene>
<sequence length="262" mass="30001">MGSIYFITPRKVQIIGFRKDGDRKRWPQTSGLNAVISMIYWSLESDANTGTRSSFAIHADNCPVKNCFLLGQNKNQFVIGYFMWRVLTQRNTVIEYLMQLPSHSRCLIDSGFASIKSCTADLTVIVLSNYSKLLRIQLDLTPQKFQYFRFSKIDIESEALPDVIYTAGLSRDRQQYLFSIVKPYVRPAYKDITCPPAKIPILPVYIVTKIDIKKSEIDIKSEALPEVIYTAGLSRDRQQYLFSIVKPYVRPAYKDITCPPAV</sequence>
<dbReference type="Proteomes" id="UP001217089">
    <property type="component" value="Unassembled WGS sequence"/>
</dbReference>
<organism evidence="1 2">
    <name type="scientific">Tegillarca granosa</name>
    <name type="common">Malaysian cockle</name>
    <name type="synonym">Anadara granosa</name>
    <dbReference type="NCBI Taxonomy" id="220873"/>
    <lineage>
        <taxon>Eukaryota</taxon>
        <taxon>Metazoa</taxon>
        <taxon>Spiralia</taxon>
        <taxon>Lophotrochozoa</taxon>
        <taxon>Mollusca</taxon>
        <taxon>Bivalvia</taxon>
        <taxon>Autobranchia</taxon>
        <taxon>Pteriomorphia</taxon>
        <taxon>Arcoida</taxon>
        <taxon>Arcoidea</taxon>
        <taxon>Arcidae</taxon>
        <taxon>Tegillarca</taxon>
    </lineage>
</organism>